<proteinExistence type="predicted"/>
<keyword evidence="2" id="KW-0489">Methyltransferase</keyword>
<protein>
    <submittedName>
        <fullName evidence="2">Ribosomal RNA large subunit methyltransferaseK/L</fullName>
    </submittedName>
</protein>
<name>A0A5A7Q279_STRAF</name>
<dbReference type="Proteomes" id="UP000325081">
    <property type="component" value="Unassembled WGS sequence"/>
</dbReference>
<reference evidence="3" key="1">
    <citation type="journal article" date="2019" name="Curr. Biol.">
        <title>Genome Sequence of Striga asiatica Provides Insight into the Evolution of Plant Parasitism.</title>
        <authorList>
            <person name="Yoshida S."/>
            <person name="Kim S."/>
            <person name="Wafula E.K."/>
            <person name="Tanskanen J."/>
            <person name="Kim Y.M."/>
            <person name="Honaas L."/>
            <person name="Yang Z."/>
            <person name="Spallek T."/>
            <person name="Conn C.E."/>
            <person name="Ichihashi Y."/>
            <person name="Cheong K."/>
            <person name="Cui S."/>
            <person name="Der J.P."/>
            <person name="Gundlach H."/>
            <person name="Jiao Y."/>
            <person name="Hori C."/>
            <person name="Ishida J.K."/>
            <person name="Kasahara H."/>
            <person name="Kiba T."/>
            <person name="Kim M.S."/>
            <person name="Koo N."/>
            <person name="Laohavisit A."/>
            <person name="Lee Y.H."/>
            <person name="Lumba S."/>
            <person name="McCourt P."/>
            <person name="Mortimer J.C."/>
            <person name="Mutuku J.M."/>
            <person name="Nomura T."/>
            <person name="Sasaki-Sekimoto Y."/>
            <person name="Seto Y."/>
            <person name="Wang Y."/>
            <person name="Wakatake T."/>
            <person name="Sakakibara H."/>
            <person name="Demura T."/>
            <person name="Yamaguchi S."/>
            <person name="Yoneyama K."/>
            <person name="Manabe R.I."/>
            <person name="Nelson D.C."/>
            <person name="Schulman A.H."/>
            <person name="Timko M.P."/>
            <person name="dePamphilis C.W."/>
            <person name="Choi D."/>
            <person name="Shirasu K."/>
        </authorList>
    </citation>
    <scope>NUCLEOTIDE SEQUENCE [LARGE SCALE GENOMIC DNA]</scope>
    <source>
        <strain evidence="3">cv. UVA1</strain>
    </source>
</reference>
<sequence length="130" mass="15168">DVVAVSGSTRQIEMYGRSSMPSTSSAKDVYRQRNLEKMKRKYADFDSAKKDYIDKVRRRNKLRNPQDKWFLRAQITMNESEGTEQYLIYFAKFPEFSISGIYPTTHVTDHYAGPNTCLAHDIISKKQQDM</sequence>
<comment type="caution">
    <text evidence="2">The sequence shown here is derived from an EMBL/GenBank/DDBJ whole genome shotgun (WGS) entry which is preliminary data.</text>
</comment>
<evidence type="ECO:0000313" key="3">
    <source>
        <dbReference type="Proteomes" id="UP000325081"/>
    </source>
</evidence>
<accession>A0A5A7Q279</accession>
<feature type="region of interest" description="Disordered" evidence="1">
    <location>
        <begin position="1"/>
        <end position="27"/>
    </location>
</feature>
<dbReference type="GO" id="GO:0032259">
    <property type="term" value="P:methylation"/>
    <property type="evidence" value="ECO:0007669"/>
    <property type="project" value="UniProtKB-KW"/>
</dbReference>
<organism evidence="2 3">
    <name type="scientific">Striga asiatica</name>
    <name type="common">Asiatic witchweed</name>
    <name type="synonym">Buchnera asiatica</name>
    <dbReference type="NCBI Taxonomy" id="4170"/>
    <lineage>
        <taxon>Eukaryota</taxon>
        <taxon>Viridiplantae</taxon>
        <taxon>Streptophyta</taxon>
        <taxon>Embryophyta</taxon>
        <taxon>Tracheophyta</taxon>
        <taxon>Spermatophyta</taxon>
        <taxon>Magnoliopsida</taxon>
        <taxon>eudicotyledons</taxon>
        <taxon>Gunneridae</taxon>
        <taxon>Pentapetalae</taxon>
        <taxon>asterids</taxon>
        <taxon>lamiids</taxon>
        <taxon>Lamiales</taxon>
        <taxon>Orobanchaceae</taxon>
        <taxon>Buchnereae</taxon>
        <taxon>Striga</taxon>
    </lineage>
</organism>
<feature type="non-terminal residue" evidence="2">
    <location>
        <position position="1"/>
    </location>
</feature>
<dbReference type="AlphaFoldDB" id="A0A5A7Q279"/>
<evidence type="ECO:0000256" key="1">
    <source>
        <dbReference type="SAM" id="MobiDB-lite"/>
    </source>
</evidence>
<keyword evidence="2" id="KW-0808">Transferase</keyword>
<dbReference type="EMBL" id="BKCP01005550">
    <property type="protein sequence ID" value="GER38902.1"/>
    <property type="molecule type" value="Genomic_DNA"/>
</dbReference>
<feature type="compositionally biased region" description="Polar residues" evidence="1">
    <location>
        <begin position="1"/>
        <end position="11"/>
    </location>
</feature>
<evidence type="ECO:0000313" key="2">
    <source>
        <dbReference type="EMBL" id="GER38902.1"/>
    </source>
</evidence>
<dbReference type="GO" id="GO:0008168">
    <property type="term" value="F:methyltransferase activity"/>
    <property type="evidence" value="ECO:0007669"/>
    <property type="project" value="UniProtKB-KW"/>
</dbReference>
<keyword evidence="3" id="KW-1185">Reference proteome</keyword>
<gene>
    <name evidence="2" type="ORF">STAS_15449</name>
</gene>